<organism evidence="9 10">
    <name type="scientific">Enterococcus hulanensis</name>
    <dbReference type="NCBI Taxonomy" id="2559929"/>
    <lineage>
        <taxon>Bacteria</taxon>
        <taxon>Bacillati</taxon>
        <taxon>Bacillota</taxon>
        <taxon>Bacilli</taxon>
        <taxon>Lactobacillales</taxon>
        <taxon>Enterococcaceae</taxon>
        <taxon>Enterococcus</taxon>
    </lineage>
</organism>
<dbReference type="Pfam" id="PF00746">
    <property type="entry name" value="Gram_pos_anchor"/>
    <property type="match status" value="1"/>
</dbReference>
<keyword evidence="6" id="KW-1133">Transmembrane helix</keyword>
<dbReference type="EMBL" id="JARPYI010000016">
    <property type="protein sequence ID" value="MDT2602122.1"/>
    <property type="molecule type" value="Genomic_DNA"/>
</dbReference>
<feature type="signal peptide" evidence="7">
    <location>
        <begin position="1"/>
        <end position="24"/>
    </location>
</feature>
<comment type="caution">
    <text evidence="9">The sequence shown here is derived from an EMBL/GenBank/DDBJ whole genome shotgun (WGS) entry which is preliminary data.</text>
</comment>
<evidence type="ECO:0000259" key="8">
    <source>
        <dbReference type="PROSITE" id="PS50847"/>
    </source>
</evidence>
<feature type="compositionally biased region" description="Basic and acidic residues" evidence="5">
    <location>
        <begin position="123"/>
        <end position="132"/>
    </location>
</feature>
<evidence type="ECO:0000256" key="3">
    <source>
        <dbReference type="ARBA" id="ARBA00022729"/>
    </source>
</evidence>
<feature type="region of interest" description="Disordered" evidence="5">
    <location>
        <begin position="65"/>
        <end position="141"/>
    </location>
</feature>
<dbReference type="NCBIfam" id="TIGR01167">
    <property type="entry name" value="LPXTG_anchor"/>
    <property type="match status" value="1"/>
</dbReference>
<protein>
    <submittedName>
        <fullName evidence="9">LPXTG cell wall anchor domain-containing protein</fullName>
    </submittedName>
</protein>
<feature type="chain" id="PRO_5046865357" evidence="7">
    <location>
        <begin position="25"/>
        <end position="507"/>
    </location>
</feature>
<evidence type="ECO:0000256" key="1">
    <source>
        <dbReference type="ARBA" id="ARBA00022512"/>
    </source>
</evidence>
<dbReference type="PROSITE" id="PS50847">
    <property type="entry name" value="GRAM_POS_ANCHORING"/>
    <property type="match status" value="1"/>
</dbReference>
<keyword evidence="6" id="KW-0812">Transmembrane</keyword>
<dbReference type="InterPro" id="IPR019931">
    <property type="entry name" value="LPXTG_anchor"/>
</dbReference>
<feature type="domain" description="Gram-positive cocci surface proteins LPxTG" evidence="8">
    <location>
        <begin position="472"/>
        <end position="507"/>
    </location>
</feature>
<accession>A0ABU3F4S5</accession>
<evidence type="ECO:0000256" key="6">
    <source>
        <dbReference type="SAM" id="Phobius"/>
    </source>
</evidence>
<keyword evidence="2" id="KW-0964">Secreted</keyword>
<keyword evidence="4" id="KW-0572">Peptidoglycan-anchor</keyword>
<evidence type="ECO:0000256" key="5">
    <source>
        <dbReference type="SAM" id="MobiDB-lite"/>
    </source>
</evidence>
<keyword evidence="1" id="KW-0134">Cell wall</keyword>
<feature type="transmembrane region" description="Helical" evidence="6">
    <location>
        <begin position="480"/>
        <end position="499"/>
    </location>
</feature>
<evidence type="ECO:0000256" key="2">
    <source>
        <dbReference type="ARBA" id="ARBA00022525"/>
    </source>
</evidence>
<dbReference type="Proteomes" id="UP001252875">
    <property type="component" value="Unassembled WGS sequence"/>
</dbReference>
<keyword evidence="6" id="KW-0472">Membrane</keyword>
<evidence type="ECO:0000256" key="4">
    <source>
        <dbReference type="ARBA" id="ARBA00023088"/>
    </source>
</evidence>
<evidence type="ECO:0000256" key="7">
    <source>
        <dbReference type="SAM" id="SignalP"/>
    </source>
</evidence>
<proteinExistence type="predicted"/>
<keyword evidence="3 7" id="KW-0732">Signal</keyword>
<evidence type="ECO:0000313" key="9">
    <source>
        <dbReference type="EMBL" id="MDT2602122.1"/>
    </source>
</evidence>
<reference evidence="9 10" key="1">
    <citation type="submission" date="2023-03" db="EMBL/GenBank/DDBJ databases">
        <authorList>
            <person name="Shen W."/>
            <person name="Cai J."/>
        </authorList>
    </citation>
    <scope>NUCLEOTIDE SEQUENCE [LARGE SCALE GENOMIC DNA]</scope>
    <source>
        <strain evidence="9 10">D6-4</strain>
    </source>
</reference>
<dbReference type="RefSeq" id="WP_311821522.1">
    <property type="nucleotide sequence ID" value="NZ_JARPYF010000001.1"/>
</dbReference>
<name>A0ABU3F4S5_9ENTE</name>
<sequence>MKKGVYLFSVALLGVSLCPSSVFADEAVEAAATSEVTAEFVESPVNQVTEAAETVEPDKQAVLPEEAGSQAVVSNDPAEPSNEALSESVPETTAEAVQEPTPNVETEVTKIEESPAVQQAAIEKPESAKTTDTEPVTPVAQTETRALFAAAQMLKDDYDGKITDHEKTSTDENAKISSEYNFMPNFDNLVGILVEGATDYKENRTSITFNLEIAAPNTIRVTYKNVGTYNGKVIDMKVTVKDWTILSSSYYSSQLVLYKSNGITMRGIKDVHLNYSFIDNLTGKEVPISGFFNFTDIDLSQSIDLFDNNNVQNFYVTKGNMLYYKVHNGYIKIGEINGGGTVDTNMDYWLTYTYKNISNFDVRYNQEYETGALFAYSYQAPVVIEESLPIEIIPVVPNVPDVPEKEVETPAKEMPAPEKQTPTKVTVKEKAKLVQLVAQKPVLLAATKTIGLPATQPVTETAPVLQVEQRRLPQTNEKKASIFTTLGGTALVFLSGLFIKKRKTDKE</sequence>
<evidence type="ECO:0000313" key="10">
    <source>
        <dbReference type="Proteomes" id="UP001252875"/>
    </source>
</evidence>
<keyword evidence="10" id="KW-1185">Reference proteome</keyword>
<gene>
    <name evidence="9" type="ORF">P7D85_20380</name>
</gene>